<dbReference type="InterPro" id="IPR041614">
    <property type="entry name" value="DprA_WH"/>
</dbReference>
<dbReference type="Pfam" id="PF17782">
    <property type="entry name" value="WHD_DprA"/>
    <property type="match status" value="1"/>
</dbReference>
<gene>
    <name evidence="4" type="primary">dprA</name>
    <name evidence="4" type="ORF">CK501_02350</name>
</gene>
<feature type="domain" description="Smf/DprA SLOG" evidence="2">
    <location>
        <begin position="96"/>
        <end position="305"/>
    </location>
</feature>
<dbReference type="InterPro" id="IPR036388">
    <property type="entry name" value="WH-like_DNA-bd_sf"/>
</dbReference>
<dbReference type="AlphaFoldDB" id="A0A2A2F914"/>
<feature type="domain" description="DprA winged helix" evidence="3">
    <location>
        <begin position="317"/>
        <end position="377"/>
    </location>
</feature>
<dbReference type="InterPro" id="IPR057666">
    <property type="entry name" value="DrpA_SLOG"/>
</dbReference>
<comment type="caution">
    <text evidence="4">The sequence shown here is derived from an EMBL/GenBank/DDBJ whole genome shotgun (WGS) entry which is preliminary data.</text>
</comment>
<sequence>MTVMERPTLPGPETGDAHHLLALLPGMNPEHWQVVLDQLEDPTRLLAMTPDSLRALGLPPSTRQSLTAWQAQGLEPTTRKRLDHARQQCRELGIRVIHWRDPAYPETLRHIHGPPPVLYCRGDINGLNRPCLAMVGSRHASRDGLNHARRFAHALAEGGFSVVSGLALGIDGAAHKGALEGAGATVGILANGVDRPYPRRHEALARDMLEAGGLLVSELPPGTPARAHLFPQRNRLISGLCRGVLVVEAGLRSGSLITARLAMEQGREVFAIPGSIHQPGVRGCHRLIREGAVLVETVEDIVSELGVWESLPSQTQPEAAHTPAHLDDDSRRVLDAVTYEPVDSDRLCRATGMAAADLLQAMLLLEMEGLVESTPGGYRRRSG</sequence>
<accession>A0A2A2F914</accession>
<dbReference type="InterPro" id="IPR003488">
    <property type="entry name" value="DprA"/>
</dbReference>
<dbReference type="Pfam" id="PF02481">
    <property type="entry name" value="DNA_processg_A"/>
    <property type="match status" value="1"/>
</dbReference>
<evidence type="ECO:0000313" key="4">
    <source>
        <dbReference type="EMBL" id="PAU82011.1"/>
    </source>
</evidence>
<dbReference type="PANTHER" id="PTHR43022:SF1">
    <property type="entry name" value="PROTEIN SMF"/>
    <property type="match status" value="1"/>
</dbReference>
<keyword evidence="5" id="KW-1185">Reference proteome</keyword>
<dbReference type="Proteomes" id="UP000218896">
    <property type="component" value="Unassembled WGS sequence"/>
</dbReference>
<evidence type="ECO:0000259" key="3">
    <source>
        <dbReference type="Pfam" id="PF17782"/>
    </source>
</evidence>
<dbReference type="EMBL" id="NSKD01000001">
    <property type="protein sequence ID" value="PAU82011.1"/>
    <property type="molecule type" value="Genomic_DNA"/>
</dbReference>
<dbReference type="OrthoDB" id="9785707at2"/>
<dbReference type="Gene3D" id="3.40.50.450">
    <property type="match status" value="1"/>
</dbReference>
<dbReference type="SUPFAM" id="SSF102405">
    <property type="entry name" value="MCP/YpsA-like"/>
    <property type="match status" value="1"/>
</dbReference>
<comment type="similarity">
    <text evidence="1">Belongs to the DprA/Smf family.</text>
</comment>
<dbReference type="NCBIfam" id="TIGR00732">
    <property type="entry name" value="dprA"/>
    <property type="match status" value="1"/>
</dbReference>
<name>A0A2A2F914_9GAMM</name>
<evidence type="ECO:0000256" key="1">
    <source>
        <dbReference type="ARBA" id="ARBA00006525"/>
    </source>
</evidence>
<evidence type="ECO:0000313" key="5">
    <source>
        <dbReference type="Proteomes" id="UP000218896"/>
    </source>
</evidence>
<dbReference type="PANTHER" id="PTHR43022">
    <property type="entry name" value="PROTEIN SMF"/>
    <property type="match status" value="1"/>
</dbReference>
<proteinExistence type="inferred from homology"/>
<dbReference type="RefSeq" id="WP_095616109.1">
    <property type="nucleotide sequence ID" value="NZ_NSKD01000001.1"/>
</dbReference>
<dbReference type="GO" id="GO:0009294">
    <property type="term" value="P:DNA-mediated transformation"/>
    <property type="evidence" value="ECO:0007669"/>
    <property type="project" value="InterPro"/>
</dbReference>
<dbReference type="Gene3D" id="1.10.10.10">
    <property type="entry name" value="Winged helix-like DNA-binding domain superfamily/Winged helix DNA-binding domain"/>
    <property type="match status" value="1"/>
</dbReference>
<reference evidence="4 5" key="1">
    <citation type="submission" date="2017-08" db="EMBL/GenBank/DDBJ databases">
        <title>Halovibrio sewagensis sp. nov., isolated from wastewater of high salinity.</title>
        <authorList>
            <person name="Dong X."/>
            <person name="Zhang G."/>
        </authorList>
    </citation>
    <scope>NUCLEOTIDE SEQUENCE [LARGE SCALE GENOMIC DNA]</scope>
    <source>
        <strain evidence="4 5">YL5-2</strain>
    </source>
</reference>
<organism evidence="4 5">
    <name type="scientific">Halovibrio salipaludis</name>
    <dbReference type="NCBI Taxonomy" id="2032626"/>
    <lineage>
        <taxon>Bacteria</taxon>
        <taxon>Pseudomonadati</taxon>
        <taxon>Pseudomonadota</taxon>
        <taxon>Gammaproteobacteria</taxon>
        <taxon>Oceanospirillales</taxon>
        <taxon>Halomonadaceae</taxon>
        <taxon>Halovibrio</taxon>
    </lineage>
</organism>
<evidence type="ECO:0000259" key="2">
    <source>
        <dbReference type="Pfam" id="PF02481"/>
    </source>
</evidence>
<protein>
    <submittedName>
        <fullName evidence="4">DNA-protecting protein DprA</fullName>
    </submittedName>
</protein>